<evidence type="ECO:0000259" key="7">
    <source>
        <dbReference type="Pfam" id="PF02631"/>
    </source>
</evidence>
<feature type="domain" description="RecX third three-helical" evidence="8">
    <location>
        <begin position="223"/>
        <end position="268"/>
    </location>
</feature>
<dbReference type="EMBL" id="JBEGDP010000007">
    <property type="protein sequence ID" value="MEQ7847331.1"/>
    <property type="molecule type" value="Genomic_DNA"/>
</dbReference>
<dbReference type="InterPro" id="IPR053926">
    <property type="entry name" value="RecX_HTH_1st"/>
</dbReference>
<dbReference type="Pfam" id="PF21981">
    <property type="entry name" value="RecX_HTH3"/>
    <property type="match status" value="1"/>
</dbReference>
<dbReference type="InterPro" id="IPR003783">
    <property type="entry name" value="Regulatory_RecX"/>
</dbReference>
<evidence type="ECO:0000256" key="5">
    <source>
        <dbReference type="HAMAP-Rule" id="MF_01114"/>
    </source>
</evidence>
<evidence type="ECO:0000256" key="2">
    <source>
        <dbReference type="ARBA" id="ARBA00009695"/>
    </source>
</evidence>
<evidence type="ECO:0000313" key="10">
    <source>
        <dbReference type="EMBL" id="MEQ7847331.1"/>
    </source>
</evidence>
<comment type="subcellular location">
    <subcellularLocation>
        <location evidence="1 5">Cytoplasm</location>
    </subcellularLocation>
</comment>
<feature type="domain" description="RecX second three-helical" evidence="7">
    <location>
        <begin position="171"/>
        <end position="216"/>
    </location>
</feature>
<name>A0ABV1NXT6_9ACTN</name>
<dbReference type="Gene3D" id="1.10.10.10">
    <property type="entry name" value="Winged helix-like DNA-binding domain superfamily/Winged helix DNA-binding domain"/>
    <property type="match status" value="2"/>
</dbReference>
<dbReference type="PANTHER" id="PTHR33602">
    <property type="entry name" value="REGULATORY PROTEIN RECX FAMILY PROTEIN"/>
    <property type="match status" value="1"/>
</dbReference>
<keyword evidence="4 5" id="KW-0963">Cytoplasm</keyword>
<dbReference type="InterPro" id="IPR053924">
    <property type="entry name" value="RecX_HTH_2nd"/>
</dbReference>
<evidence type="ECO:0000313" key="11">
    <source>
        <dbReference type="Proteomes" id="UP001482520"/>
    </source>
</evidence>
<accession>A0ABV1NXT6</accession>
<organism evidence="10 11">
    <name type="scientific">Nocardioides kribbensis</name>
    <dbReference type="NCBI Taxonomy" id="305517"/>
    <lineage>
        <taxon>Bacteria</taxon>
        <taxon>Bacillati</taxon>
        <taxon>Actinomycetota</taxon>
        <taxon>Actinomycetes</taxon>
        <taxon>Propionibacteriales</taxon>
        <taxon>Nocardioidaceae</taxon>
        <taxon>Nocardioides</taxon>
    </lineage>
</organism>
<dbReference type="Pfam" id="PF21982">
    <property type="entry name" value="RecX_HTH1"/>
    <property type="match status" value="1"/>
</dbReference>
<feature type="domain" description="RecX first three-helical" evidence="9">
    <location>
        <begin position="125"/>
        <end position="163"/>
    </location>
</feature>
<feature type="region of interest" description="Disordered" evidence="6">
    <location>
        <begin position="1"/>
        <end position="125"/>
    </location>
</feature>
<proteinExistence type="inferred from homology"/>
<feature type="compositionally biased region" description="Low complexity" evidence="6">
    <location>
        <begin position="54"/>
        <end position="80"/>
    </location>
</feature>
<sequence length="285" mass="30422">MTRSQRPVDRDVDPRPAPSWAGVDATESDLGEPAVSPSWRGDVSVGVDAWTQRSEPSARSGGAEGAAGADGASRSFGEARSSGRRGSRARGGSEGRRQGRSRSSAGQPPPDRAALGPEADPESVARTILLDQLTGRARSRKELGDKLAQREVPDEIATALLDRFEEVGLIDDEAFARLWVSSRGAGGGGSKSLARRALSQELRRKGVDDEVARTVLDEIDPDDEEQAARELVRKKLRSLSRVDDVTATRRLVGMLARKGYGSGLAFSVVKQELAASGRDEPDPLD</sequence>
<gene>
    <name evidence="5" type="primary">recX</name>
    <name evidence="10" type="ORF">V6R90_08565</name>
</gene>
<evidence type="ECO:0000256" key="6">
    <source>
        <dbReference type="SAM" id="MobiDB-lite"/>
    </source>
</evidence>
<evidence type="ECO:0000256" key="3">
    <source>
        <dbReference type="ARBA" id="ARBA00018111"/>
    </source>
</evidence>
<evidence type="ECO:0000259" key="8">
    <source>
        <dbReference type="Pfam" id="PF21981"/>
    </source>
</evidence>
<dbReference type="Proteomes" id="UP001482520">
    <property type="component" value="Unassembled WGS sequence"/>
</dbReference>
<dbReference type="HAMAP" id="MF_01114">
    <property type="entry name" value="RecX"/>
    <property type="match status" value="1"/>
</dbReference>
<feature type="compositionally biased region" description="Basic and acidic residues" evidence="6">
    <location>
        <begin position="1"/>
        <end position="14"/>
    </location>
</feature>
<evidence type="ECO:0000259" key="9">
    <source>
        <dbReference type="Pfam" id="PF21982"/>
    </source>
</evidence>
<keyword evidence="11" id="KW-1185">Reference proteome</keyword>
<protein>
    <recommendedName>
        <fullName evidence="3 5">Regulatory protein RecX</fullName>
    </recommendedName>
</protein>
<dbReference type="PANTHER" id="PTHR33602:SF1">
    <property type="entry name" value="REGULATORY PROTEIN RECX FAMILY PROTEIN"/>
    <property type="match status" value="1"/>
</dbReference>
<dbReference type="InterPro" id="IPR036388">
    <property type="entry name" value="WH-like_DNA-bd_sf"/>
</dbReference>
<evidence type="ECO:0000256" key="4">
    <source>
        <dbReference type="ARBA" id="ARBA00022490"/>
    </source>
</evidence>
<dbReference type="Pfam" id="PF02631">
    <property type="entry name" value="RecX_HTH2"/>
    <property type="match status" value="1"/>
</dbReference>
<dbReference type="InterPro" id="IPR053925">
    <property type="entry name" value="RecX_HTH_3rd"/>
</dbReference>
<comment type="function">
    <text evidence="5">Modulates RecA activity.</text>
</comment>
<comment type="caution">
    <text evidence="10">The sequence shown here is derived from an EMBL/GenBank/DDBJ whole genome shotgun (WGS) entry which is preliminary data.</text>
</comment>
<comment type="similarity">
    <text evidence="2 5">Belongs to the RecX family.</text>
</comment>
<evidence type="ECO:0000256" key="1">
    <source>
        <dbReference type="ARBA" id="ARBA00004496"/>
    </source>
</evidence>
<dbReference type="RefSeq" id="WP_349804396.1">
    <property type="nucleotide sequence ID" value="NZ_JBEGDP010000007.1"/>
</dbReference>
<reference evidence="10 11" key="1">
    <citation type="submission" date="2024-02" db="EMBL/GenBank/DDBJ databases">
        <title>Full genome sequence of Nocardioides kribbensis.</title>
        <authorList>
            <person name="Poletto B.L."/>
            <person name="Silva G."/>
            <person name="Galante D."/>
            <person name="Campos K.R."/>
            <person name="Santos M.B.N."/>
            <person name="Sacchi C.T."/>
        </authorList>
    </citation>
    <scope>NUCLEOTIDE SEQUENCE [LARGE SCALE GENOMIC DNA]</scope>
    <source>
        <strain evidence="10 11">O4R</strain>
    </source>
</reference>